<protein>
    <recommendedName>
        <fullName evidence="4">Integrase core domain containing protein</fullName>
    </recommendedName>
</protein>
<evidence type="ECO:0000313" key="2">
    <source>
        <dbReference type="EnsemblPlants" id="PGSC0003DMT400093877"/>
    </source>
</evidence>
<dbReference type="AlphaFoldDB" id="M1DSX0"/>
<dbReference type="Proteomes" id="UP000011115">
    <property type="component" value="Unassembled WGS sequence"/>
</dbReference>
<evidence type="ECO:0000313" key="3">
    <source>
        <dbReference type="Proteomes" id="UP000011115"/>
    </source>
</evidence>
<accession>M1DSX0</accession>
<dbReference type="EnsemblPlants" id="PGSC0003DMT400093877">
    <property type="protein sequence ID" value="PGSC0003DMT400093877"/>
    <property type="gene ID" value="PGSC0003DMG400043448"/>
</dbReference>
<evidence type="ECO:0000256" key="1">
    <source>
        <dbReference type="SAM" id="MobiDB-lite"/>
    </source>
</evidence>
<evidence type="ECO:0008006" key="4">
    <source>
        <dbReference type="Google" id="ProtNLM"/>
    </source>
</evidence>
<proteinExistence type="predicted"/>
<organism evidence="2 3">
    <name type="scientific">Solanum tuberosum</name>
    <name type="common">Potato</name>
    <dbReference type="NCBI Taxonomy" id="4113"/>
    <lineage>
        <taxon>Eukaryota</taxon>
        <taxon>Viridiplantae</taxon>
        <taxon>Streptophyta</taxon>
        <taxon>Embryophyta</taxon>
        <taxon>Tracheophyta</taxon>
        <taxon>Spermatophyta</taxon>
        <taxon>Magnoliopsida</taxon>
        <taxon>eudicotyledons</taxon>
        <taxon>Gunneridae</taxon>
        <taxon>Pentapetalae</taxon>
        <taxon>asterids</taxon>
        <taxon>lamiids</taxon>
        <taxon>Solanales</taxon>
        <taxon>Solanaceae</taxon>
        <taxon>Solanoideae</taxon>
        <taxon>Solaneae</taxon>
        <taxon>Solanum</taxon>
    </lineage>
</organism>
<dbReference type="InParanoid" id="M1DSX0"/>
<dbReference type="HOGENOM" id="CLU_028647_7_1_1"/>
<dbReference type="PaxDb" id="4113-PGSC0003DMT400093877"/>
<dbReference type="Gramene" id="PGSC0003DMT400093877">
    <property type="protein sequence ID" value="PGSC0003DMT400093877"/>
    <property type="gene ID" value="PGSC0003DMG400043448"/>
</dbReference>
<name>M1DSX0_SOLTU</name>
<keyword evidence="3" id="KW-1185">Reference proteome</keyword>
<reference evidence="3" key="1">
    <citation type="journal article" date="2011" name="Nature">
        <title>Genome sequence and analysis of the tuber crop potato.</title>
        <authorList>
            <consortium name="The Potato Genome Sequencing Consortium"/>
        </authorList>
    </citation>
    <scope>NUCLEOTIDE SEQUENCE [LARGE SCALE GENOMIC DNA]</scope>
    <source>
        <strain evidence="3">cv. DM1-3 516 R44</strain>
    </source>
</reference>
<feature type="region of interest" description="Disordered" evidence="1">
    <location>
        <begin position="109"/>
        <end position="141"/>
    </location>
</feature>
<reference evidence="2" key="2">
    <citation type="submission" date="2015-06" db="UniProtKB">
        <authorList>
            <consortium name="EnsemblPlants"/>
        </authorList>
    </citation>
    <scope>IDENTIFICATION</scope>
    <source>
        <strain evidence="2">DM1-3 516 R44</strain>
    </source>
</reference>
<sequence>MRKFVEELEAQIEKVAEVKIQAVHRRIDVFELRIPERPQPGSTVDVASFQMELAKLQVDIDIQANAVPESALEDDADDIVLHALFGEDEPPLDPPHAFRKCTRTLRHTTYPEEERRAKKRERQEIEVAHRQSLLNEEKRQC</sequence>